<dbReference type="Gene3D" id="3.40.630.30">
    <property type="match status" value="1"/>
</dbReference>
<reference evidence="2 3" key="1">
    <citation type="submission" date="2016-12" db="EMBL/GenBank/DDBJ databases">
        <title>Diversity of luminous bacteria.</title>
        <authorList>
            <person name="Yoshizawa S."/>
            <person name="Kogure K."/>
        </authorList>
    </citation>
    <scope>NUCLEOTIDE SEQUENCE [LARGE SCALE GENOMIC DNA]</scope>
    <source>
        <strain evidence="2 3">SA4-48</strain>
    </source>
</reference>
<dbReference type="InterPro" id="IPR000182">
    <property type="entry name" value="GNAT_dom"/>
</dbReference>
<dbReference type="OrthoDB" id="9801656at2"/>
<dbReference type="PANTHER" id="PTHR43328">
    <property type="entry name" value="ACETYLTRANSFERASE-RELATED"/>
    <property type="match status" value="1"/>
</dbReference>
<evidence type="ECO:0000313" key="3">
    <source>
        <dbReference type="Proteomes" id="UP000239007"/>
    </source>
</evidence>
<dbReference type="GO" id="GO:0016747">
    <property type="term" value="F:acyltransferase activity, transferring groups other than amino-acyl groups"/>
    <property type="evidence" value="ECO:0007669"/>
    <property type="project" value="InterPro"/>
</dbReference>
<organism evidence="2 3">
    <name type="scientific">Psychrosphaera saromensis</name>
    <dbReference type="NCBI Taxonomy" id="716813"/>
    <lineage>
        <taxon>Bacteria</taxon>
        <taxon>Pseudomonadati</taxon>
        <taxon>Pseudomonadota</taxon>
        <taxon>Gammaproteobacteria</taxon>
        <taxon>Alteromonadales</taxon>
        <taxon>Pseudoalteromonadaceae</taxon>
        <taxon>Psychrosphaera</taxon>
    </lineage>
</organism>
<dbReference type="Proteomes" id="UP000239007">
    <property type="component" value="Unassembled WGS sequence"/>
</dbReference>
<feature type="domain" description="N-acetyltransferase" evidence="1">
    <location>
        <begin position="2"/>
        <end position="165"/>
    </location>
</feature>
<dbReference type="Pfam" id="PF13302">
    <property type="entry name" value="Acetyltransf_3"/>
    <property type="match status" value="1"/>
</dbReference>
<dbReference type="PROSITE" id="PS51186">
    <property type="entry name" value="GNAT"/>
    <property type="match status" value="1"/>
</dbReference>
<proteinExistence type="predicted"/>
<dbReference type="AlphaFoldDB" id="A0A2S7UYW7"/>
<keyword evidence="3" id="KW-1185">Reference proteome</keyword>
<dbReference type="EMBL" id="MSCH01000003">
    <property type="protein sequence ID" value="PQJ54928.1"/>
    <property type="molecule type" value="Genomic_DNA"/>
</dbReference>
<dbReference type="SUPFAM" id="SSF55729">
    <property type="entry name" value="Acyl-CoA N-acyltransferases (Nat)"/>
    <property type="match status" value="1"/>
</dbReference>
<evidence type="ECO:0000313" key="2">
    <source>
        <dbReference type="EMBL" id="PQJ54928.1"/>
    </source>
</evidence>
<dbReference type="PANTHER" id="PTHR43328:SF1">
    <property type="entry name" value="N-ACETYLTRANSFERASE DOMAIN-CONTAINING PROTEIN"/>
    <property type="match status" value="1"/>
</dbReference>
<name>A0A2S7UYW7_9GAMM</name>
<sequence length="170" mass="19097">MITLRQFQTSDAELLVTYLNTPDVTQYITGAIPSPYTVDDALWWIEHANQTDHIKAIEYQGQFVGCISATVGQFEYNNSAELGYWIGKQFWNLGITTEAVKQFSESLFSTNKLNRLFVSVVAQNKASIRVLEKNGFSLEGVLKNASFKVDARTGVKQYFDEHLLAKVASS</sequence>
<protein>
    <recommendedName>
        <fullName evidence="1">N-acetyltransferase domain-containing protein</fullName>
    </recommendedName>
</protein>
<dbReference type="RefSeq" id="WP_105053452.1">
    <property type="nucleotide sequence ID" value="NZ_BMYG01000001.1"/>
</dbReference>
<accession>A0A2S7UYW7</accession>
<dbReference type="InterPro" id="IPR016181">
    <property type="entry name" value="Acyl_CoA_acyltransferase"/>
</dbReference>
<comment type="caution">
    <text evidence="2">The sequence shown here is derived from an EMBL/GenBank/DDBJ whole genome shotgun (WGS) entry which is preliminary data.</text>
</comment>
<evidence type="ECO:0000259" key="1">
    <source>
        <dbReference type="PROSITE" id="PS51186"/>
    </source>
</evidence>
<gene>
    <name evidence="2" type="ORF">BTO11_15560</name>
</gene>